<dbReference type="Proteomes" id="UP000325577">
    <property type="component" value="Linkage Group LG7"/>
</dbReference>
<dbReference type="GO" id="GO:0043171">
    <property type="term" value="P:peptide catabolic process"/>
    <property type="evidence" value="ECO:0007669"/>
    <property type="project" value="TreeGrafter"/>
</dbReference>
<gene>
    <name evidence="22" type="ORF">F0562_015192</name>
</gene>
<dbReference type="OrthoDB" id="10031169at2759"/>
<comment type="similarity">
    <text evidence="4 18">Belongs to the peptidase M1 family.</text>
</comment>
<evidence type="ECO:0000256" key="12">
    <source>
        <dbReference type="ARBA" id="ARBA00022848"/>
    </source>
</evidence>
<feature type="domain" description="ERAP1-like C-terminal" evidence="20">
    <location>
        <begin position="556"/>
        <end position="873"/>
    </location>
</feature>
<dbReference type="GO" id="GO:0070006">
    <property type="term" value="F:metalloaminopeptidase activity"/>
    <property type="evidence" value="ECO:0007669"/>
    <property type="project" value="TreeGrafter"/>
</dbReference>
<evidence type="ECO:0000256" key="13">
    <source>
        <dbReference type="ARBA" id="ARBA00023049"/>
    </source>
</evidence>
<evidence type="ECO:0000256" key="2">
    <source>
        <dbReference type="ARBA" id="ARBA00004174"/>
    </source>
</evidence>
<evidence type="ECO:0000259" key="20">
    <source>
        <dbReference type="Pfam" id="PF11838"/>
    </source>
</evidence>
<evidence type="ECO:0000256" key="14">
    <source>
        <dbReference type="ARBA" id="ARBA00023136"/>
    </source>
</evidence>
<keyword evidence="7 18" id="KW-0645">Protease</keyword>
<keyword evidence="9 18" id="KW-0378">Hydrolase</keyword>
<dbReference type="FunFam" id="1.25.50.20:FF:000002">
    <property type="entry name" value="Aminopeptidase"/>
    <property type="match status" value="1"/>
</dbReference>
<dbReference type="GO" id="GO:0005615">
    <property type="term" value="C:extracellular space"/>
    <property type="evidence" value="ECO:0007669"/>
    <property type="project" value="TreeGrafter"/>
</dbReference>
<evidence type="ECO:0000256" key="17">
    <source>
        <dbReference type="PIRSR" id="PIRSR634016-4"/>
    </source>
</evidence>
<evidence type="ECO:0000256" key="1">
    <source>
        <dbReference type="ARBA" id="ARBA00000098"/>
    </source>
</evidence>
<feature type="binding site" evidence="16">
    <location>
        <position position="321"/>
    </location>
    <ligand>
        <name>Zn(2+)</name>
        <dbReference type="ChEBI" id="CHEBI:29105"/>
        <note>catalytic</note>
    </ligand>
</feature>
<evidence type="ECO:0000256" key="15">
    <source>
        <dbReference type="PIRSR" id="PIRSR634016-1"/>
    </source>
</evidence>
<reference evidence="22 23" key="1">
    <citation type="submission" date="2019-09" db="EMBL/GenBank/DDBJ databases">
        <title>A chromosome-level genome assembly of the Chinese tupelo Nyssa sinensis.</title>
        <authorList>
            <person name="Yang X."/>
            <person name="Kang M."/>
            <person name="Yang Y."/>
            <person name="Xiong H."/>
            <person name="Wang M."/>
            <person name="Zhang Z."/>
            <person name="Wang Z."/>
            <person name="Wu H."/>
            <person name="Ma T."/>
            <person name="Liu J."/>
            <person name="Xi Z."/>
        </authorList>
    </citation>
    <scope>NUCLEOTIDE SEQUENCE [LARGE SCALE GENOMIC DNA]</scope>
    <source>
        <strain evidence="22">J267</strain>
        <tissue evidence="22">Leaf</tissue>
    </source>
</reference>
<dbReference type="AlphaFoldDB" id="A0A5J4ZI54"/>
<dbReference type="InterPro" id="IPR027268">
    <property type="entry name" value="Peptidase_M4/M1_CTD_sf"/>
</dbReference>
<dbReference type="FunFam" id="2.60.40.1910:FF:000007">
    <property type="entry name" value="Aminopeptidase"/>
    <property type="match status" value="1"/>
</dbReference>
<name>A0A5J4ZI54_9ASTE</name>
<accession>A0A5J4ZI54</accession>
<dbReference type="SUPFAM" id="SSF55486">
    <property type="entry name" value="Metalloproteases ('zincins'), catalytic domain"/>
    <property type="match status" value="1"/>
</dbReference>
<dbReference type="GO" id="GO:0008270">
    <property type="term" value="F:zinc ion binding"/>
    <property type="evidence" value="ECO:0007669"/>
    <property type="project" value="UniProtKB-UniRule"/>
</dbReference>
<dbReference type="GO" id="GO:0042277">
    <property type="term" value="F:peptide binding"/>
    <property type="evidence" value="ECO:0007669"/>
    <property type="project" value="TreeGrafter"/>
</dbReference>
<dbReference type="Pfam" id="PF17900">
    <property type="entry name" value="Peptidase_M1_N"/>
    <property type="match status" value="1"/>
</dbReference>
<dbReference type="PRINTS" id="PR00756">
    <property type="entry name" value="ALADIPTASE"/>
</dbReference>
<comment type="cofactor">
    <cofactor evidence="16 18">
        <name>Zn(2+)</name>
        <dbReference type="ChEBI" id="CHEBI:29105"/>
    </cofactor>
    <text evidence="16 18">Binds 1 zinc ion per subunit.</text>
</comment>
<keyword evidence="6" id="KW-0963">Cytoplasm</keyword>
<evidence type="ECO:0000256" key="7">
    <source>
        <dbReference type="ARBA" id="ARBA00022670"/>
    </source>
</evidence>
<dbReference type="InterPro" id="IPR050344">
    <property type="entry name" value="Peptidase_M1_aminopeptidases"/>
</dbReference>
<dbReference type="InterPro" id="IPR034016">
    <property type="entry name" value="M1_APN-typ"/>
</dbReference>
<feature type="binding site" evidence="16">
    <location>
        <position position="317"/>
    </location>
    <ligand>
        <name>Zn(2+)</name>
        <dbReference type="ChEBI" id="CHEBI:29105"/>
        <note>catalytic</note>
    </ligand>
</feature>
<evidence type="ECO:0000256" key="8">
    <source>
        <dbReference type="ARBA" id="ARBA00022723"/>
    </source>
</evidence>
<dbReference type="CDD" id="cd09601">
    <property type="entry name" value="M1_APN-Q_like"/>
    <property type="match status" value="1"/>
</dbReference>
<keyword evidence="23" id="KW-1185">Reference proteome</keyword>
<evidence type="ECO:0000256" key="9">
    <source>
        <dbReference type="ARBA" id="ARBA00022801"/>
    </source>
</evidence>
<feature type="domain" description="Peptidase M1 membrane alanine aminopeptidase" evidence="19">
    <location>
        <begin position="245"/>
        <end position="461"/>
    </location>
</feature>
<evidence type="ECO:0000256" key="18">
    <source>
        <dbReference type="RuleBase" id="RU364040"/>
    </source>
</evidence>
<keyword evidence="8 16" id="KW-0479">Metal-binding</keyword>
<evidence type="ECO:0000256" key="6">
    <source>
        <dbReference type="ARBA" id="ARBA00022490"/>
    </source>
</evidence>
<organism evidence="22 23">
    <name type="scientific">Nyssa sinensis</name>
    <dbReference type="NCBI Taxonomy" id="561372"/>
    <lineage>
        <taxon>Eukaryota</taxon>
        <taxon>Viridiplantae</taxon>
        <taxon>Streptophyta</taxon>
        <taxon>Embryophyta</taxon>
        <taxon>Tracheophyta</taxon>
        <taxon>Spermatophyta</taxon>
        <taxon>Magnoliopsida</taxon>
        <taxon>eudicotyledons</taxon>
        <taxon>Gunneridae</taxon>
        <taxon>Pentapetalae</taxon>
        <taxon>asterids</taxon>
        <taxon>Cornales</taxon>
        <taxon>Nyssaceae</taxon>
        <taxon>Nyssa</taxon>
    </lineage>
</organism>
<dbReference type="EC" id="3.4.11.-" evidence="18"/>
<dbReference type="InterPro" id="IPR045357">
    <property type="entry name" value="Aminopeptidase_N-like_N"/>
</dbReference>
<keyword evidence="10" id="KW-0256">Endoplasmic reticulum</keyword>
<dbReference type="EMBL" id="CM018050">
    <property type="protein sequence ID" value="KAA8517749.1"/>
    <property type="molecule type" value="Genomic_DNA"/>
</dbReference>
<dbReference type="GO" id="GO:0016285">
    <property type="term" value="F:alanyl aminopeptidase activity"/>
    <property type="evidence" value="ECO:0007669"/>
    <property type="project" value="UniProtKB-EC"/>
</dbReference>
<dbReference type="GO" id="GO:0016020">
    <property type="term" value="C:membrane"/>
    <property type="evidence" value="ECO:0007669"/>
    <property type="project" value="TreeGrafter"/>
</dbReference>
<dbReference type="Pfam" id="PF01433">
    <property type="entry name" value="Peptidase_M1"/>
    <property type="match status" value="1"/>
</dbReference>
<dbReference type="Gene3D" id="2.60.40.1910">
    <property type="match status" value="1"/>
</dbReference>
<keyword evidence="13 18" id="KW-0482">Metalloprotease</keyword>
<dbReference type="Gene3D" id="2.60.40.1730">
    <property type="entry name" value="tricorn interacting facor f3 domain"/>
    <property type="match status" value="1"/>
</dbReference>
<dbReference type="PANTHER" id="PTHR11533:SF174">
    <property type="entry name" value="PUROMYCIN-SENSITIVE AMINOPEPTIDASE-RELATED"/>
    <property type="match status" value="1"/>
</dbReference>
<evidence type="ECO:0000256" key="10">
    <source>
        <dbReference type="ARBA" id="ARBA00022824"/>
    </source>
</evidence>
<dbReference type="InterPro" id="IPR024571">
    <property type="entry name" value="ERAP1-like_C_dom"/>
</dbReference>
<dbReference type="GO" id="GO:0005737">
    <property type="term" value="C:cytoplasm"/>
    <property type="evidence" value="ECO:0007669"/>
    <property type="project" value="UniProtKB-SubCell"/>
</dbReference>
<dbReference type="InterPro" id="IPR042097">
    <property type="entry name" value="Aminopeptidase_N-like_N_sf"/>
</dbReference>
<dbReference type="PANTHER" id="PTHR11533">
    <property type="entry name" value="PROTEASE M1 ZINC METALLOPROTEASE"/>
    <property type="match status" value="1"/>
</dbReference>
<dbReference type="SUPFAM" id="SSF63737">
    <property type="entry name" value="Leukotriene A4 hydrolase N-terminal domain"/>
    <property type="match status" value="1"/>
</dbReference>
<evidence type="ECO:0000256" key="16">
    <source>
        <dbReference type="PIRSR" id="PIRSR634016-3"/>
    </source>
</evidence>
<dbReference type="InterPro" id="IPR001930">
    <property type="entry name" value="Peptidase_M1"/>
</dbReference>
<keyword evidence="11 16" id="KW-0862">Zinc</keyword>
<dbReference type="InterPro" id="IPR014782">
    <property type="entry name" value="Peptidase_M1_dom"/>
</dbReference>
<feature type="site" description="Transition state stabilizer" evidence="17">
    <location>
        <position position="402"/>
    </location>
</feature>
<comment type="subcellular location">
    <subcellularLocation>
        <location evidence="3">Cytoplasm</location>
    </subcellularLocation>
    <subcellularLocation>
        <location evidence="2">Microsome membrane</location>
        <topology evidence="2">Peripheral membrane protein</topology>
    </subcellularLocation>
</comment>
<comment type="catalytic activity">
    <reaction evidence="1">
        <text>Release of an N-terminal amino acid, Xaa-|-Yaa- from a peptide, amide or arylamide. Xaa is preferably Ala, but may be most amino acids including Pro (slow action). When a terminal hydrophobic residue is followed by a prolyl residue, the two may be released as an intact Xaa-Pro dipeptide.</text>
        <dbReference type="EC" id="3.4.11.2"/>
    </reaction>
</comment>
<evidence type="ECO:0000256" key="4">
    <source>
        <dbReference type="ARBA" id="ARBA00010136"/>
    </source>
</evidence>
<keyword evidence="12" id="KW-0492">Microsome</keyword>
<evidence type="ECO:0000259" key="21">
    <source>
        <dbReference type="Pfam" id="PF17900"/>
    </source>
</evidence>
<feature type="domain" description="Aminopeptidase N-like N-terminal" evidence="21">
    <location>
        <begin position="25"/>
        <end position="210"/>
    </location>
</feature>
<feature type="binding site" evidence="16">
    <location>
        <position position="340"/>
    </location>
    <ligand>
        <name>Zn(2+)</name>
        <dbReference type="ChEBI" id="CHEBI:29105"/>
        <note>catalytic</note>
    </ligand>
</feature>
<dbReference type="Gene3D" id="1.25.50.20">
    <property type="match status" value="1"/>
</dbReference>
<dbReference type="GO" id="GO:0006508">
    <property type="term" value="P:proteolysis"/>
    <property type="evidence" value="ECO:0007669"/>
    <property type="project" value="UniProtKB-KW"/>
</dbReference>
<evidence type="ECO:0000256" key="3">
    <source>
        <dbReference type="ARBA" id="ARBA00004496"/>
    </source>
</evidence>
<protein>
    <recommendedName>
        <fullName evidence="18">Aminopeptidase</fullName>
        <ecNumber evidence="18">3.4.11.-</ecNumber>
    </recommendedName>
</protein>
<proteinExistence type="inferred from homology"/>
<evidence type="ECO:0000256" key="11">
    <source>
        <dbReference type="ARBA" id="ARBA00022833"/>
    </source>
</evidence>
<evidence type="ECO:0000313" key="22">
    <source>
        <dbReference type="EMBL" id="KAA8517749.1"/>
    </source>
</evidence>
<dbReference type="Gene3D" id="1.10.390.10">
    <property type="entry name" value="Neutral Protease Domain 2"/>
    <property type="match status" value="1"/>
</dbReference>
<dbReference type="Pfam" id="PF11838">
    <property type="entry name" value="ERAP1_C"/>
    <property type="match status" value="1"/>
</dbReference>
<sequence>MSVNMEQSHKYEQFKGQPRLPKFLVPKRYDIKLKPDLVTCKFTGTVDISVDVVADTKFIVLNAAELSIDPNSVQFTAQNGSKVLEALEVQLLEEDEIMLAEFADNLPIGVGVLSIAFHGSLNDKMKGFYRSTYEHNGEKKNMAVTQFQPADARRCFPCWDEPACKAAFKITLEVPSELVALSNMPVTEQKVDGNLKTVYYQESPIMSTYLVAVVVGLFDYVEDHTPDGIKVRVYCQVGKGNQGKFALNVAVKTLDLYKEYFAVPYSLPKLDMIAIPDFALGAMENYGLVTYREIALLYDDKFSAAANKQRVAIAVAHELAHQWFGNLVTMEWWTHLWLNEGFATWVSYLATDSLFPEWKIWTQFLEESILGLQLDGLAESHPIEVEVNHAGEIDEIFDAISYKKGASVIRMLQSYLGPECFQRALASYFKRYACSNAKTEDLWTVLEEESGEPVNKLMNSWTKQNGYPVVSVKAKDQNLEFEQSQFLLSGSHGDGQWIVPITLCCGSYDACQNFLLQAKSGTLNMKDVLGCSISECSLMQTGKGAKIDKNDSKCAWIKLNIDQTGFYRVKYDEDLACRLRCAIESKCLSATDRFGILDDSNALSIACQQSVASLLALMGAYREELDYTVLSNLISISNKVTRIAADAVPELLVYIKKYFISLLRYPAEKLGWDPKQGESHLDAMLRGQLFMALAQFGHDATQNEASRRFHAFLDDRDTHLLPPDIRKAAYVAVMQNVSTSNRLAYESLLRVYRETDLSQEKTRILSSLASCPDPDIIHEVLNFLLSSEVRTQDAFFGLAVSWEGRETAWRWLKDNWDHISKTWESGFLITRFISATVSPFSSYEKGNEVGEFFASRAKPSIARTLKQSIERVHINARSVQSIQDEKHLAEVVKELAYNK</sequence>
<evidence type="ECO:0000256" key="5">
    <source>
        <dbReference type="ARBA" id="ARBA00022438"/>
    </source>
</evidence>
<evidence type="ECO:0000313" key="23">
    <source>
        <dbReference type="Proteomes" id="UP000325577"/>
    </source>
</evidence>
<dbReference type="FunFam" id="1.10.390.10:FF:000001">
    <property type="entry name" value="Aminopeptidase"/>
    <property type="match status" value="1"/>
</dbReference>
<feature type="active site" description="Proton acceptor" evidence="15">
    <location>
        <position position="318"/>
    </location>
</feature>
<keyword evidence="14" id="KW-0472">Membrane</keyword>
<keyword evidence="5 18" id="KW-0031">Aminopeptidase</keyword>
<dbReference type="FunFam" id="2.60.40.1730:FF:000009">
    <property type="entry name" value="Aminopeptidase"/>
    <property type="match status" value="1"/>
</dbReference>
<evidence type="ECO:0000259" key="19">
    <source>
        <dbReference type="Pfam" id="PF01433"/>
    </source>
</evidence>